<dbReference type="EMBL" id="CM056787">
    <property type="protein sequence ID" value="KAJ8733273.1"/>
    <property type="molecule type" value="Genomic_DNA"/>
</dbReference>
<accession>A0ACC2R4Y4</accession>
<evidence type="ECO:0000313" key="1">
    <source>
        <dbReference type="EMBL" id="KAJ8733273.1"/>
    </source>
</evidence>
<evidence type="ECO:0000313" key="2">
    <source>
        <dbReference type="Proteomes" id="UP001231649"/>
    </source>
</evidence>
<protein>
    <submittedName>
        <fullName evidence="1">Uncharacterized protein</fullName>
    </submittedName>
</protein>
<name>A0ACC2R4Y4_9NEOP</name>
<gene>
    <name evidence="1" type="ORF">PYW08_001571</name>
</gene>
<comment type="caution">
    <text evidence="1">The sequence shown here is derived from an EMBL/GenBank/DDBJ whole genome shotgun (WGS) entry which is preliminary data.</text>
</comment>
<proteinExistence type="predicted"/>
<keyword evidence="2" id="KW-1185">Reference proteome</keyword>
<reference evidence="1" key="1">
    <citation type="submission" date="2023-03" db="EMBL/GenBank/DDBJ databases">
        <title>Chromosome-level genomes of two armyworms, Mythimna separata and Mythimna loreyi, provide insights into the biosynthesis and reception of sex pheromones.</title>
        <authorList>
            <person name="Zhao H."/>
        </authorList>
    </citation>
    <scope>NUCLEOTIDE SEQUENCE</scope>
    <source>
        <strain evidence="1">BeijingLab</strain>
    </source>
</reference>
<dbReference type="Proteomes" id="UP001231649">
    <property type="component" value="Chromosome 11"/>
</dbReference>
<organism evidence="1 2">
    <name type="scientific">Mythimna loreyi</name>
    <dbReference type="NCBI Taxonomy" id="667449"/>
    <lineage>
        <taxon>Eukaryota</taxon>
        <taxon>Metazoa</taxon>
        <taxon>Ecdysozoa</taxon>
        <taxon>Arthropoda</taxon>
        <taxon>Hexapoda</taxon>
        <taxon>Insecta</taxon>
        <taxon>Pterygota</taxon>
        <taxon>Neoptera</taxon>
        <taxon>Endopterygota</taxon>
        <taxon>Lepidoptera</taxon>
        <taxon>Glossata</taxon>
        <taxon>Ditrysia</taxon>
        <taxon>Noctuoidea</taxon>
        <taxon>Noctuidae</taxon>
        <taxon>Noctuinae</taxon>
        <taxon>Hadenini</taxon>
        <taxon>Mythimna</taxon>
    </lineage>
</organism>
<sequence length="1264" mass="139474">MKVSVIITAILVAQVSASFFDVFHGAVLTVQNGFGKLLSDVVTDVKETVDCTILAVEHVLSLSPDATARYYEKCGTNKTDSVSDARQDASLPNVEVTLNLPSNEEFLQKVIPGEIDEKINETLSKAFDNYKSHDDVLSIEKVLAKESEQLAGVSGLVKKELEKLSNKVNTDLKNIDKQRDSQPSVDTILQEIKVLEKRELTTKNITEANEIHQVINQLLGKLNAIEATEATENVKLQEILKELENNSNNSFVGLRYQFEQWKEQESRHLNEIISRIDENEKISELHNGTYNKFGFNQNRSVSFIDDMKRDDVDPFSSYLETSSNNTTLIKNIMDNTTSSRTFGNDKTLISVANDVLFSQNKTFKNSVVNDALKTNNSYFDIDRSIANEVIHPTESLNSTTLGPSELSRSVNQSTTTNDNTNEAVKKTALDITDKTPLNENHVNDSTTEFEKQKPMAKWESTATIISTKENDSNKTVITSNPKQGLEIEVVKIHVKSKNDSNELSFDSAKNNVAIVRSAVETEITATSQNKNNLNYTVISNKSNAAVKNISKNTTNPVNIISSTFSTNELVSTLATFDDINSNDVIIISSSSSTKISTLVNKSIMPIETMSTTGNVESSTITTITMENSDNFDDTKIMSTTIPAAKYAPVSENIQPIESNTVSIKEEATTTTGHINDVVIEETNNIQPIESNTGSTKEATMTTGHVNDIVIEETNNIQPIESNTASTKEEATTTTGHYSNDVVIEETSNTISNNTTITSYSSPIVENSTINQTFGPNETITTLENEKPLTTSNESIVTITASPIIENTPVSDTLEVIELITTSKITNGTYATITSPTPIESTSKNRNIQGVNITTFFSNKVESINSIATEKADGDNKSKLNENIAPSEIKQTLTSDTFTDTDSDSITSAPLLLTEITTVNEGNDHVKSTASAKNVPTILITKPAIIPDEDKNENTGSNDTVTNTTNDMESIQKVEITTVFKEQYLSSTSTQSAINEIVTTSITLPPTDRIHINEENLGNSSRLEANLFLRTPQDKNPLLTVTENPSVTRKWTTVNELDQQKYNTSGTPGNDSDYSVSKSISDRSLKTGQSLIDPEVPYKIPLYDKQVLSPIIRGIYKNKLQDADEFASLDAIDEQRLASPLIPELTNPPKKPPRIMNLGKPSFLSPLYPLRPPLSLNDKAPENTNRPPGLTTHIPRITEPRAKNYKSLSMDYDSFFHMPPRNSEAHKRALKEALQLMANSKRSDRIINNIMKNKNKFNARSIFNG</sequence>